<evidence type="ECO:0000256" key="4">
    <source>
        <dbReference type="PIRNR" id="PIRNR001473"/>
    </source>
</evidence>
<protein>
    <recommendedName>
        <fullName evidence="4">FK506-binding protein</fullName>
        <ecNumber evidence="4">5.2.1.8</ecNumber>
    </recommendedName>
</protein>
<feature type="compositionally biased region" description="Polar residues" evidence="6">
    <location>
        <begin position="278"/>
        <end position="300"/>
    </location>
</feature>
<evidence type="ECO:0000313" key="8">
    <source>
        <dbReference type="EMBL" id="KAL1201168.1"/>
    </source>
</evidence>
<comment type="catalytic activity">
    <reaction evidence="1 4 5">
        <text>[protein]-peptidylproline (omega=180) = [protein]-peptidylproline (omega=0)</text>
        <dbReference type="Rhea" id="RHEA:16237"/>
        <dbReference type="Rhea" id="RHEA-COMP:10747"/>
        <dbReference type="Rhea" id="RHEA-COMP:10748"/>
        <dbReference type="ChEBI" id="CHEBI:83833"/>
        <dbReference type="ChEBI" id="CHEBI:83834"/>
        <dbReference type="EC" id="5.2.1.8"/>
    </reaction>
</comment>
<feature type="region of interest" description="Disordered" evidence="6">
    <location>
        <begin position="153"/>
        <end position="349"/>
    </location>
</feature>
<sequence length="460" mass="50811">MGFWGLEVKPGKPQTHTTEEGRLYVTQATLGAGSSKEKSVLQCSIGAKNPIFLCSLLPNKTECCPLNLQFDDNDDEPVEFLVTGDRSIHLSGFLEPYELQDDDDEDDSDGMDIGESESGESSDYDSEEYDDIENFLDSNLDIYRKASVPKSGVVIEEIEDEEKPAKDNKTKRTKKKSQASKDDNARKEIVAIESTPVPVLESDGEDEDGFSIHKEEAPEPVLDNEEQGSNKKRKAKAYELDGVQESVNKIKKKKNQKEERKGATEQIKTGNVLKKQETSQISSATKAQNETVTNAIGESSKTPDKSTEKKNKKQKKKNSSEEAKVENKASASSVKKQTQEDSKSSQVRTYPNGLIVEELHMGKPNAKKAEPGKTVAVRYIGKLLKNGKIFDSNIGKSPFNFRLGIGQVIKGWDVGVNGMRVGDKRKLTIPPAMGYGLKGAGRDIPPNAWLTFDVEVMNVR</sequence>
<dbReference type="Pfam" id="PF17800">
    <property type="entry name" value="NPL"/>
    <property type="match status" value="1"/>
</dbReference>
<comment type="similarity">
    <text evidence="4">Belongs to the FKBP-type PPIase family.</text>
</comment>
<dbReference type="GO" id="GO:0005634">
    <property type="term" value="C:nucleus"/>
    <property type="evidence" value="ECO:0007669"/>
    <property type="project" value="UniProtKB-ARBA"/>
</dbReference>
<gene>
    <name evidence="8" type="ORF">V5N11_030962</name>
</gene>
<dbReference type="EC" id="5.2.1.8" evidence="4"/>
<proteinExistence type="inferred from homology"/>
<evidence type="ECO:0000256" key="5">
    <source>
        <dbReference type="PROSITE-ProRule" id="PRU00277"/>
    </source>
</evidence>
<evidence type="ECO:0000256" key="1">
    <source>
        <dbReference type="ARBA" id="ARBA00000971"/>
    </source>
</evidence>
<dbReference type="InterPro" id="IPR041232">
    <property type="entry name" value="NPL"/>
</dbReference>
<dbReference type="Gene3D" id="2.60.120.340">
    <property type="entry name" value="Nucleoplasmin core domain"/>
    <property type="match status" value="1"/>
</dbReference>
<name>A0ABD1A2T7_CARAN</name>
<feature type="compositionally biased region" description="Basic and acidic residues" evidence="6">
    <location>
        <begin position="179"/>
        <end position="190"/>
    </location>
</feature>
<accession>A0ABD1A2T7</accession>
<feature type="region of interest" description="Disordered" evidence="6">
    <location>
        <begin position="94"/>
        <end position="127"/>
    </location>
</feature>
<dbReference type="FunFam" id="3.10.50.40:FF:000006">
    <property type="entry name" value="Peptidyl-prolyl cis-trans isomerase"/>
    <property type="match status" value="1"/>
</dbReference>
<dbReference type="AlphaFoldDB" id="A0ABD1A2T7"/>
<evidence type="ECO:0000259" key="7">
    <source>
        <dbReference type="PROSITE" id="PS50059"/>
    </source>
</evidence>
<dbReference type="InterPro" id="IPR046357">
    <property type="entry name" value="PPIase_dom_sf"/>
</dbReference>
<dbReference type="Proteomes" id="UP001558713">
    <property type="component" value="Unassembled WGS sequence"/>
</dbReference>
<evidence type="ECO:0000256" key="6">
    <source>
        <dbReference type="SAM" id="MobiDB-lite"/>
    </source>
</evidence>
<dbReference type="SUPFAM" id="SSF54534">
    <property type="entry name" value="FKBP-like"/>
    <property type="match status" value="1"/>
</dbReference>
<keyword evidence="9" id="KW-1185">Reference proteome</keyword>
<feature type="compositionally biased region" description="Acidic residues" evidence="6">
    <location>
        <begin position="98"/>
        <end position="127"/>
    </location>
</feature>
<dbReference type="InterPro" id="IPR001179">
    <property type="entry name" value="PPIase_FKBP_dom"/>
</dbReference>
<evidence type="ECO:0000313" key="9">
    <source>
        <dbReference type="Proteomes" id="UP001558713"/>
    </source>
</evidence>
<organism evidence="8 9">
    <name type="scientific">Cardamine amara subsp. amara</name>
    <dbReference type="NCBI Taxonomy" id="228776"/>
    <lineage>
        <taxon>Eukaryota</taxon>
        <taxon>Viridiplantae</taxon>
        <taxon>Streptophyta</taxon>
        <taxon>Embryophyta</taxon>
        <taxon>Tracheophyta</taxon>
        <taxon>Spermatophyta</taxon>
        <taxon>Magnoliopsida</taxon>
        <taxon>eudicotyledons</taxon>
        <taxon>Gunneridae</taxon>
        <taxon>Pentapetalae</taxon>
        <taxon>rosids</taxon>
        <taxon>malvids</taxon>
        <taxon>Brassicales</taxon>
        <taxon>Brassicaceae</taxon>
        <taxon>Cardamineae</taxon>
        <taxon>Cardamine</taxon>
    </lineage>
</organism>
<dbReference type="PANTHER" id="PTHR43811">
    <property type="entry name" value="FKBP-TYPE PEPTIDYL-PROLYL CIS-TRANS ISOMERASE FKPA"/>
    <property type="match status" value="1"/>
</dbReference>
<dbReference type="GO" id="GO:0003755">
    <property type="term" value="F:peptidyl-prolyl cis-trans isomerase activity"/>
    <property type="evidence" value="ECO:0007669"/>
    <property type="project" value="UniProtKB-KW"/>
</dbReference>
<dbReference type="PIRSF" id="PIRSF001473">
    <property type="entry name" value="FK506-bp_FPR3"/>
    <property type="match status" value="1"/>
</dbReference>
<feature type="domain" description="PPIase FKBP-type" evidence="7">
    <location>
        <begin position="372"/>
        <end position="460"/>
    </location>
</feature>
<evidence type="ECO:0000256" key="3">
    <source>
        <dbReference type="ARBA" id="ARBA00023235"/>
    </source>
</evidence>
<feature type="compositionally biased region" description="Basic and acidic residues" evidence="6">
    <location>
        <begin position="318"/>
        <end position="327"/>
    </location>
</feature>
<keyword evidence="3 4" id="KW-0413">Isomerase</keyword>
<reference evidence="8 9" key="1">
    <citation type="submission" date="2024-04" db="EMBL/GenBank/DDBJ databases">
        <title>Genome assembly C_amara_ONT_v2.</title>
        <authorList>
            <person name="Yant L."/>
            <person name="Moore C."/>
            <person name="Slenker M."/>
        </authorList>
    </citation>
    <scope>NUCLEOTIDE SEQUENCE [LARGE SCALE GENOMIC DNA]</scope>
    <source>
        <tissue evidence="8">Leaf</tissue>
    </source>
</reference>
<evidence type="ECO:0000256" key="2">
    <source>
        <dbReference type="ARBA" id="ARBA00023110"/>
    </source>
</evidence>
<dbReference type="InterPro" id="IPR023566">
    <property type="entry name" value="PPIase_Fpr3/Fpr4-like"/>
</dbReference>
<dbReference type="EMBL" id="JBANAX010000593">
    <property type="protein sequence ID" value="KAL1201168.1"/>
    <property type="molecule type" value="Genomic_DNA"/>
</dbReference>
<dbReference type="Gene3D" id="3.10.50.40">
    <property type="match status" value="1"/>
</dbReference>
<dbReference type="Pfam" id="PF00254">
    <property type="entry name" value="FKBP_C"/>
    <property type="match status" value="1"/>
</dbReference>
<comment type="caution">
    <text evidence="8">The sequence shown here is derived from an EMBL/GenBank/DDBJ whole genome shotgun (WGS) entry which is preliminary data.</text>
</comment>
<dbReference type="PROSITE" id="PS50059">
    <property type="entry name" value="FKBP_PPIASE"/>
    <property type="match status" value="1"/>
</dbReference>
<keyword evidence="2 4" id="KW-0697">Rotamase</keyword>
<dbReference type="PANTHER" id="PTHR43811:SF19">
    <property type="entry name" value="39 KDA FK506-BINDING NUCLEAR PROTEIN"/>
    <property type="match status" value="1"/>
</dbReference>